<dbReference type="RefSeq" id="WP_144093639.1">
    <property type="nucleotide sequence ID" value="NZ_CABHMX010000018.1"/>
</dbReference>
<keyword evidence="2" id="KW-1185">Reference proteome</keyword>
<protein>
    <submittedName>
        <fullName evidence="1">Uncharacterized protein</fullName>
    </submittedName>
</protein>
<gene>
    <name evidence="1" type="ORF">RSSSTS7063_03098</name>
</gene>
<dbReference type="Proteomes" id="UP000408482">
    <property type="component" value="Unassembled WGS sequence"/>
</dbReference>
<sequence length="116" mass="13440">MKKTCKICINNDDGLCDRRGILAEDKDSCEKHSEDWKEAMLRILAPYLEERRCEMNYKNKEGYPDPTEGEAIRRASRMPTHIYNVSCALNAVAGLHGLEIMGLRDKKTGREWPQRR</sequence>
<evidence type="ECO:0000313" key="1">
    <source>
        <dbReference type="EMBL" id="VUX37256.1"/>
    </source>
</evidence>
<dbReference type="EMBL" id="CABHNW010000073">
    <property type="protein sequence ID" value="VUX37256.1"/>
    <property type="molecule type" value="Genomic_DNA"/>
</dbReference>
<accession>A0A564VXJ1</accession>
<organism evidence="1 2">
    <name type="scientific">Blautia luti</name>
    <dbReference type="NCBI Taxonomy" id="89014"/>
    <lineage>
        <taxon>Bacteria</taxon>
        <taxon>Bacillati</taxon>
        <taxon>Bacillota</taxon>
        <taxon>Clostridia</taxon>
        <taxon>Lachnospirales</taxon>
        <taxon>Lachnospiraceae</taxon>
        <taxon>Blautia</taxon>
    </lineage>
</organism>
<evidence type="ECO:0000313" key="2">
    <source>
        <dbReference type="Proteomes" id="UP000408482"/>
    </source>
</evidence>
<proteinExistence type="predicted"/>
<name>A0A564VXJ1_9FIRM</name>
<dbReference type="AlphaFoldDB" id="A0A564VXJ1"/>
<reference evidence="1 2" key="1">
    <citation type="submission" date="2019-07" db="EMBL/GenBank/DDBJ databases">
        <authorList>
            <person name="Hibberd C M."/>
            <person name="Gehrig L. J."/>
            <person name="Chang H.-W."/>
            <person name="Venkatesh S."/>
        </authorList>
    </citation>
    <scope>NUCLEOTIDE SEQUENCE [LARGE SCALE GENOMIC DNA]</scope>
    <source>
        <strain evidence="1">Blautia_luti_SSTS_Bg7063</strain>
    </source>
</reference>